<dbReference type="CDD" id="cd01347">
    <property type="entry name" value="ligand_gated_channel"/>
    <property type="match status" value="1"/>
</dbReference>
<dbReference type="RefSeq" id="WP_132225376.1">
    <property type="nucleotide sequence ID" value="NZ_SMGO01000003.1"/>
</dbReference>
<evidence type="ECO:0000256" key="6">
    <source>
        <dbReference type="ARBA" id="ARBA00023004"/>
    </source>
</evidence>
<dbReference type="Pfam" id="PF07715">
    <property type="entry name" value="Plug"/>
    <property type="match status" value="1"/>
</dbReference>
<gene>
    <name evidence="16" type="ORF">C8N28_2507</name>
</gene>
<name>A0A4R1LUC2_9SPHI</name>
<dbReference type="AlphaFoldDB" id="A0A4R1LUC2"/>
<dbReference type="Gene3D" id="2.60.40.1120">
    <property type="entry name" value="Carboxypeptidase-like, regulatory domain"/>
    <property type="match status" value="1"/>
</dbReference>
<keyword evidence="16" id="KW-0675">Receptor</keyword>
<keyword evidence="5 11" id="KW-0812">Transmembrane</keyword>
<reference evidence="16 17" key="1">
    <citation type="submission" date="2019-03" db="EMBL/GenBank/DDBJ databases">
        <title>Genomic Encyclopedia of Archaeal and Bacterial Type Strains, Phase II (KMG-II): from individual species to whole genera.</title>
        <authorList>
            <person name="Goeker M."/>
        </authorList>
    </citation>
    <scope>NUCLEOTIDE SEQUENCE [LARGE SCALE GENOMIC DNA]</scope>
    <source>
        <strain evidence="16 17">DSM 22554</strain>
    </source>
</reference>
<keyword evidence="10 11" id="KW-0998">Cell outer membrane</keyword>
<evidence type="ECO:0000256" key="3">
    <source>
        <dbReference type="ARBA" id="ARBA00022452"/>
    </source>
</evidence>
<evidence type="ECO:0000256" key="7">
    <source>
        <dbReference type="ARBA" id="ARBA00023065"/>
    </source>
</evidence>
<organism evidence="16 17">
    <name type="scientific">Albibacterium bauzanense</name>
    <dbReference type="NCBI Taxonomy" id="653929"/>
    <lineage>
        <taxon>Bacteria</taxon>
        <taxon>Pseudomonadati</taxon>
        <taxon>Bacteroidota</taxon>
        <taxon>Sphingobacteriia</taxon>
        <taxon>Sphingobacteriales</taxon>
        <taxon>Sphingobacteriaceae</taxon>
        <taxon>Albibacterium</taxon>
    </lineage>
</organism>
<dbReference type="Gene3D" id="2.40.170.20">
    <property type="entry name" value="TonB-dependent receptor, beta-barrel domain"/>
    <property type="match status" value="1"/>
</dbReference>
<keyword evidence="6" id="KW-0408">Iron</keyword>
<keyword evidence="7" id="KW-0406">Ion transport</keyword>
<dbReference type="Proteomes" id="UP000294616">
    <property type="component" value="Unassembled WGS sequence"/>
</dbReference>
<dbReference type="InterPro" id="IPR008969">
    <property type="entry name" value="CarboxyPept-like_regulatory"/>
</dbReference>
<evidence type="ECO:0000256" key="2">
    <source>
        <dbReference type="ARBA" id="ARBA00022448"/>
    </source>
</evidence>
<feature type="signal peptide" evidence="13">
    <location>
        <begin position="1"/>
        <end position="24"/>
    </location>
</feature>
<sequence>MIKSLPNKLFFLFAFLISTQLAFGQNFTLNGKVVNENNIGLANVTVQILNSNHSGQTNENGDFSFNHITKGFHTIRFTSLGYASENRTISIDNNITIEVELAQISNRLDEAVVTAYKQENDPQELPLSLSVFDEKKVEDHHIWNIKDITAMVPNLNSSNPGDNRNVTSIRGITTTSYNQAITTYVDGVSQFNLDTYIPYLQDVERIEVLRGPQGTLYGRNAMGGVINIITKKPTNQQSISAEINLGNHGQQRYLLGLRTPLVKDKLFFGASGLYNKLDGFYTNDFNDSNYDKQHTTFGNFFLKYLPNEHWTMTLNYKQVANRNNGAYPLVFGKEDALNNPFHLSQNALTEMVDNTTNASLSLNHYGNAVNFSSQTAYQSNQRYYKEPIDSDFSPYDAITLINNYGKDWNNVKVFTQELKLSSVTNSISPLSWTGGAYLFHQDQPEKQGIHSGNDSAPEDAGTTSILTNKSLRNGIALFGQVGYKLLSDLQILAGIRYDYEHVKHNGSEELELANSDIETIQPNISGSASFHAFTPNVSLRYDLGEESNIYGSYSRGFRAGGLSPIASTEDNQPALRSFKPEYSNNFEIGSKNVFLDHKLQVNIAAFYTRVYDAQVPTLILPDAVTLTQNTGRMNSKGIELEVNAKALSNLDIFANLAYTHARYTDLNIGQEGENVQLKGNRPIYTPDWTSMLGAKYTYSFGKEKSQSIIINTYGQFLGRQYFDLNNTIDQKAYSLLNANVGYENNGYSVTVWGQNLANTTYLDYAYDFGAVHLGNPVTYGVTLRKSFNGKIF</sequence>
<dbReference type="EMBL" id="SMGO01000003">
    <property type="protein sequence ID" value="TCK80753.1"/>
    <property type="molecule type" value="Genomic_DNA"/>
</dbReference>
<evidence type="ECO:0000313" key="17">
    <source>
        <dbReference type="Proteomes" id="UP000294616"/>
    </source>
</evidence>
<evidence type="ECO:0000256" key="5">
    <source>
        <dbReference type="ARBA" id="ARBA00022692"/>
    </source>
</evidence>
<dbReference type="GO" id="GO:0009279">
    <property type="term" value="C:cell outer membrane"/>
    <property type="evidence" value="ECO:0007669"/>
    <property type="project" value="UniProtKB-SubCell"/>
</dbReference>
<comment type="subcellular location">
    <subcellularLocation>
        <location evidence="1 11">Cell outer membrane</location>
        <topology evidence="1 11">Multi-pass membrane protein</topology>
    </subcellularLocation>
</comment>
<evidence type="ECO:0000256" key="13">
    <source>
        <dbReference type="SAM" id="SignalP"/>
    </source>
</evidence>
<evidence type="ECO:0000256" key="10">
    <source>
        <dbReference type="ARBA" id="ARBA00023237"/>
    </source>
</evidence>
<dbReference type="PROSITE" id="PS52016">
    <property type="entry name" value="TONB_DEPENDENT_REC_3"/>
    <property type="match status" value="1"/>
</dbReference>
<keyword evidence="9 11" id="KW-0472">Membrane</keyword>
<keyword evidence="8 12" id="KW-0798">TonB box</keyword>
<evidence type="ECO:0000256" key="1">
    <source>
        <dbReference type="ARBA" id="ARBA00004571"/>
    </source>
</evidence>
<keyword evidence="2 11" id="KW-0813">Transport</keyword>
<evidence type="ECO:0000256" key="12">
    <source>
        <dbReference type="RuleBase" id="RU003357"/>
    </source>
</evidence>
<comment type="caution">
    <text evidence="16">The sequence shown here is derived from an EMBL/GenBank/DDBJ whole genome shotgun (WGS) entry which is preliminary data.</text>
</comment>
<evidence type="ECO:0000259" key="14">
    <source>
        <dbReference type="Pfam" id="PF00593"/>
    </source>
</evidence>
<evidence type="ECO:0000256" key="8">
    <source>
        <dbReference type="ARBA" id="ARBA00023077"/>
    </source>
</evidence>
<dbReference type="PANTHER" id="PTHR32552">
    <property type="entry name" value="FERRICHROME IRON RECEPTOR-RELATED"/>
    <property type="match status" value="1"/>
</dbReference>
<dbReference type="InterPro" id="IPR000531">
    <property type="entry name" value="Beta-barrel_TonB"/>
</dbReference>
<feature type="chain" id="PRO_5020565630" evidence="13">
    <location>
        <begin position="25"/>
        <end position="792"/>
    </location>
</feature>
<evidence type="ECO:0000256" key="9">
    <source>
        <dbReference type="ARBA" id="ARBA00023136"/>
    </source>
</evidence>
<evidence type="ECO:0000256" key="4">
    <source>
        <dbReference type="ARBA" id="ARBA00022496"/>
    </source>
</evidence>
<accession>A0A4R1LUC2</accession>
<dbReference type="Pfam" id="PF00593">
    <property type="entry name" value="TonB_dep_Rec_b-barrel"/>
    <property type="match status" value="1"/>
</dbReference>
<keyword evidence="13" id="KW-0732">Signal</keyword>
<dbReference type="Pfam" id="PF13715">
    <property type="entry name" value="CarbopepD_reg_2"/>
    <property type="match status" value="1"/>
</dbReference>
<feature type="domain" description="TonB-dependent receptor plug" evidence="15">
    <location>
        <begin position="122"/>
        <end position="225"/>
    </location>
</feature>
<comment type="similarity">
    <text evidence="11 12">Belongs to the TonB-dependent receptor family.</text>
</comment>
<evidence type="ECO:0000256" key="11">
    <source>
        <dbReference type="PROSITE-ProRule" id="PRU01360"/>
    </source>
</evidence>
<dbReference type="InterPro" id="IPR036942">
    <property type="entry name" value="Beta-barrel_TonB_sf"/>
</dbReference>
<keyword evidence="17" id="KW-1185">Reference proteome</keyword>
<feature type="domain" description="TonB-dependent receptor-like beta-barrel" evidence="14">
    <location>
        <begin position="321"/>
        <end position="756"/>
    </location>
</feature>
<keyword evidence="4" id="KW-0410">Iron transport</keyword>
<keyword evidence="3 11" id="KW-1134">Transmembrane beta strand</keyword>
<proteinExistence type="inferred from homology"/>
<evidence type="ECO:0000259" key="15">
    <source>
        <dbReference type="Pfam" id="PF07715"/>
    </source>
</evidence>
<dbReference type="OrthoDB" id="9775095at2"/>
<dbReference type="SUPFAM" id="SSF49464">
    <property type="entry name" value="Carboxypeptidase regulatory domain-like"/>
    <property type="match status" value="1"/>
</dbReference>
<protein>
    <submittedName>
        <fullName evidence="16">Iron complex outermembrane receptor protein</fullName>
    </submittedName>
</protein>
<dbReference type="GO" id="GO:0006826">
    <property type="term" value="P:iron ion transport"/>
    <property type="evidence" value="ECO:0007669"/>
    <property type="project" value="UniProtKB-KW"/>
</dbReference>
<dbReference type="InterPro" id="IPR012910">
    <property type="entry name" value="Plug_dom"/>
</dbReference>
<dbReference type="PANTHER" id="PTHR32552:SF81">
    <property type="entry name" value="TONB-DEPENDENT OUTER MEMBRANE RECEPTOR"/>
    <property type="match status" value="1"/>
</dbReference>
<dbReference type="SUPFAM" id="SSF56935">
    <property type="entry name" value="Porins"/>
    <property type="match status" value="1"/>
</dbReference>
<dbReference type="InterPro" id="IPR039426">
    <property type="entry name" value="TonB-dep_rcpt-like"/>
</dbReference>
<evidence type="ECO:0000313" key="16">
    <source>
        <dbReference type="EMBL" id="TCK80753.1"/>
    </source>
</evidence>